<gene>
    <name evidence="1" type="ORF">HNP52_001165</name>
</gene>
<dbReference type="RefSeq" id="WP_184163744.1">
    <property type="nucleotide sequence ID" value="NZ_JACHLN010000001.1"/>
</dbReference>
<comment type="caution">
    <text evidence="1">The sequence shown here is derived from an EMBL/GenBank/DDBJ whole genome shotgun (WGS) entry which is preliminary data.</text>
</comment>
<dbReference type="EMBL" id="JACHLN010000001">
    <property type="protein sequence ID" value="MBB4838114.1"/>
    <property type="molecule type" value="Genomic_DNA"/>
</dbReference>
<evidence type="ECO:0000313" key="2">
    <source>
        <dbReference type="Proteomes" id="UP000575241"/>
    </source>
</evidence>
<accession>A0A7W7NRZ1</accession>
<evidence type="ECO:0000313" key="1">
    <source>
        <dbReference type="EMBL" id="MBB4838114.1"/>
    </source>
</evidence>
<dbReference type="Proteomes" id="UP000575241">
    <property type="component" value="Unassembled WGS sequence"/>
</dbReference>
<name>A0A7W7NRZ1_9SPHN</name>
<keyword evidence="2" id="KW-1185">Reference proteome</keyword>
<proteinExistence type="predicted"/>
<dbReference type="AlphaFoldDB" id="A0A7W7NRZ1"/>
<protein>
    <submittedName>
        <fullName evidence="1">Uncharacterized protein</fullName>
    </submittedName>
</protein>
<organism evidence="1 2">
    <name type="scientific">Sphingomonas kyeonggiensis</name>
    <dbReference type="NCBI Taxonomy" id="1268553"/>
    <lineage>
        <taxon>Bacteria</taxon>
        <taxon>Pseudomonadati</taxon>
        <taxon>Pseudomonadota</taxon>
        <taxon>Alphaproteobacteria</taxon>
        <taxon>Sphingomonadales</taxon>
        <taxon>Sphingomonadaceae</taxon>
        <taxon>Sphingomonas</taxon>
    </lineage>
</organism>
<reference evidence="1 2" key="1">
    <citation type="submission" date="2020-08" db="EMBL/GenBank/DDBJ databases">
        <title>Functional genomics of gut bacteria from endangered species of beetles.</title>
        <authorList>
            <person name="Carlos-Shanley C."/>
        </authorList>
    </citation>
    <scope>NUCLEOTIDE SEQUENCE [LARGE SCALE GENOMIC DNA]</scope>
    <source>
        <strain evidence="1 2">S00224</strain>
    </source>
</reference>
<sequence length="246" mass="25753">MNRLHVMPADQQAVLATLPNRFVIDAAGADVQTLRGDALADAAAGAVMIVEPGLASAQALRSLVATGRPIGLALAASAALPEAALESIRAQASDVPLIVDAAAETAGSLRAALFELLMLLDTLGCRAEGLRLLATTPNEIALVIDSADSWNGTRVSARRSFRTRYALETVSRTLRREIVINDIAVSTPAEVRLFDATGTRTALPRYEGGLRASWRALHVRLTEGAGDGGQIDTAIRLLGLLDGVAV</sequence>